<evidence type="ECO:0000313" key="1">
    <source>
        <dbReference type="EMBL" id="QJA68312.1"/>
    </source>
</evidence>
<evidence type="ECO:0000313" key="2">
    <source>
        <dbReference type="EMBL" id="QJA96945.1"/>
    </source>
</evidence>
<reference evidence="2" key="1">
    <citation type="submission" date="2020-03" db="EMBL/GenBank/DDBJ databases">
        <title>The deep terrestrial virosphere.</title>
        <authorList>
            <person name="Holmfeldt K."/>
            <person name="Nilsson E."/>
            <person name="Simone D."/>
            <person name="Lopez-Fernandez M."/>
            <person name="Wu X."/>
            <person name="de Brujin I."/>
            <person name="Lundin D."/>
            <person name="Andersson A."/>
            <person name="Bertilsson S."/>
            <person name="Dopson M."/>
        </authorList>
    </citation>
    <scope>NUCLEOTIDE SEQUENCE</scope>
    <source>
        <strain evidence="1">MM415A07077</strain>
        <strain evidence="2">MM415B07037</strain>
        <strain evidence="3">TM448B09010</strain>
    </source>
</reference>
<gene>
    <name evidence="1" type="ORF">MM415A07077_0002</name>
    <name evidence="2" type="ORF">MM415B07037_0006</name>
    <name evidence="3" type="ORF">TM448B09010_0009</name>
</gene>
<sequence>MIKNWPRRIPLPENLIGRIPSLGDRVPRELYEFHVIDDNLKGVADEFRYAKPSGRFAVPFDDTGFEDLQDELFDSEEVNE</sequence>
<evidence type="ECO:0000313" key="3">
    <source>
        <dbReference type="EMBL" id="QJI04476.1"/>
    </source>
</evidence>
<proteinExistence type="predicted"/>
<dbReference type="EMBL" id="MT143448">
    <property type="protein sequence ID" value="QJA96945.1"/>
    <property type="molecule type" value="Genomic_DNA"/>
</dbReference>
<organism evidence="2">
    <name type="scientific">viral metagenome</name>
    <dbReference type="NCBI Taxonomy" id="1070528"/>
    <lineage>
        <taxon>unclassified sequences</taxon>
        <taxon>metagenomes</taxon>
        <taxon>organismal metagenomes</taxon>
    </lineage>
</organism>
<dbReference type="EMBL" id="MT141606">
    <property type="protein sequence ID" value="QJA68312.1"/>
    <property type="molecule type" value="Genomic_DNA"/>
</dbReference>
<name>A0A6M3LWA0_9ZZZZ</name>
<dbReference type="EMBL" id="MT145183">
    <property type="protein sequence ID" value="QJI04476.1"/>
    <property type="molecule type" value="Genomic_DNA"/>
</dbReference>
<protein>
    <submittedName>
        <fullName evidence="2">Uncharacterized protein</fullName>
    </submittedName>
</protein>
<accession>A0A6M3LWA0</accession>
<dbReference type="AlphaFoldDB" id="A0A6M3LWA0"/>